<organism evidence="1 2">
    <name type="scientific">Parnassius mnemosyne</name>
    <name type="common">clouded apollo</name>
    <dbReference type="NCBI Taxonomy" id="213953"/>
    <lineage>
        <taxon>Eukaryota</taxon>
        <taxon>Metazoa</taxon>
        <taxon>Ecdysozoa</taxon>
        <taxon>Arthropoda</taxon>
        <taxon>Hexapoda</taxon>
        <taxon>Insecta</taxon>
        <taxon>Pterygota</taxon>
        <taxon>Neoptera</taxon>
        <taxon>Endopterygota</taxon>
        <taxon>Lepidoptera</taxon>
        <taxon>Glossata</taxon>
        <taxon>Ditrysia</taxon>
        <taxon>Papilionoidea</taxon>
        <taxon>Papilionidae</taxon>
        <taxon>Parnassiinae</taxon>
        <taxon>Parnassini</taxon>
        <taxon>Parnassius</taxon>
        <taxon>Driopa</taxon>
    </lineage>
</organism>
<gene>
    <name evidence="1" type="ORF">PARMNEM_LOCUS19262</name>
</gene>
<reference evidence="1 2" key="1">
    <citation type="submission" date="2023-11" db="EMBL/GenBank/DDBJ databases">
        <authorList>
            <person name="Hedman E."/>
            <person name="Englund M."/>
            <person name="Stromberg M."/>
            <person name="Nyberg Akerstrom W."/>
            <person name="Nylinder S."/>
            <person name="Jareborg N."/>
            <person name="Kallberg Y."/>
            <person name="Kronander E."/>
        </authorList>
    </citation>
    <scope>NUCLEOTIDE SEQUENCE [LARGE SCALE GENOMIC DNA]</scope>
</reference>
<evidence type="ECO:0000313" key="1">
    <source>
        <dbReference type="EMBL" id="CAK1600506.1"/>
    </source>
</evidence>
<dbReference type="Proteomes" id="UP001314205">
    <property type="component" value="Unassembled WGS sequence"/>
</dbReference>
<accession>A0AAV1LYI8</accession>
<evidence type="ECO:0000313" key="2">
    <source>
        <dbReference type="Proteomes" id="UP001314205"/>
    </source>
</evidence>
<dbReference type="EMBL" id="CAVLGL010000126">
    <property type="protein sequence ID" value="CAK1600506.1"/>
    <property type="molecule type" value="Genomic_DNA"/>
</dbReference>
<name>A0AAV1LYI8_9NEOP</name>
<comment type="caution">
    <text evidence="1">The sequence shown here is derived from an EMBL/GenBank/DDBJ whole genome shotgun (WGS) entry which is preliminary data.</text>
</comment>
<sequence>MPVKTVLRIRSKLGAERRRATVLRNSSSGCRRHKLVIPQTRLHRVRLMVGAMYTLLEQNLRKYTKFVLHKVKNLF</sequence>
<protein>
    <submittedName>
        <fullName evidence="1">Uncharacterized protein</fullName>
    </submittedName>
</protein>
<keyword evidence="2" id="KW-1185">Reference proteome</keyword>
<dbReference type="AlphaFoldDB" id="A0AAV1LYI8"/>
<proteinExistence type="predicted"/>